<evidence type="ECO:0000313" key="13">
    <source>
        <dbReference type="Proteomes" id="UP001632038"/>
    </source>
</evidence>
<dbReference type="GO" id="GO:0016020">
    <property type="term" value="C:membrane"/>
    <property type="evidence" value="ECO:0007669"/>
    <property type="project" value="UniProtKB-SubCell"/>
</dbReference>
<proteinExistence type="inferred from homology"/>
<dbReference type="PRINTS" id="PR00463">
    <property type="entry name" value="EP450I"/>
</dbReference>
<keyword evidence="13" id="KW-1185">Reference proteome</keyword>
<dbReference type="GO" id="GO:0046872">
    <property type="term" value="F:metal ion binding"/>
    <property type="evidence" value="ECO:0007669"/>
    <property type="project" value="UniProtKB-KW"/>
</dbReference>
<comment type="caution">
    <text evidence="12">The sequence shown here is derived from an EMBL/GenBank/DDBJ whole genome shotgun (WGS) entry which is preliminary data.</text>
</comment>
<sequence length="479" mass="54589">MSLIMIIMITSLIALALIILFKSKPTKNKALKLLPGSYGWPILGETIQYFQASYQGSIENFVRDRMKKYKTDQVFKTSLFGESFAVVCGPAGNKLLFSNEMKLVTIWWPGTMRTLIGKSVATAAGVEGVQMRKMVSYFLTPDAFSKLYIKNIDIVSRQHIDAYWQGKEELKVYPKIKMFAFEVACRSFMNIEDPSQVKKLSKLFNVFQRGVFSMPLNFPGTEFYKGKKATVDIKKELGRIVRQRRVALEQKTASPTQDLLSHLLVTPSENGEFMSESVIVNNILLLLFAGHDTSTSTITMLIKVLAEHPQVYDAVLREQNEIASSKEPGEFLEWGDIKKMKYSWNVLFETMRLLPPVMGGHREALVDINYAGYIIPKGWKIIWNAHLTHMDSSLFPDVTKFDPSRYDGAGPPPYSYVPFGGGPRMCPGKEFARLEILTFLHNVIRRFRWDLVIPDEKMIYHPMITPEKGLPIRIHPHKA</sequence>
<evidence type="ECO:0000256" key="1">
    <source>
        <dbReference type="ARBA" id="ARBA00001971"/>
    </source>
</evidence>
<dbReference type="Proteomes" id="UP001632038">
    <property type="component" value="Unassembled WGS sequence"/>
</dbReference>
<evidence type="ECO:0000256" key="9">
    <source>
        <dbReference type="ARBA" id="ARBA00023136"/>
    </source>
</evidence>
<dbReference type="InterPro" id="IPR001128">
    <property type="entry name" value="Cyt_P450"/>
</dbReference>
<dbReference type="Gene3D" id="1.10.630.10">
    <property type="entry name" value="Cytochrome P450"/>
    <property type="match status" value="1"/>
</dbReference>
<evidence type="ECO:0000256" key="3">
    <source>
        <dbReference type="ARBA" id="ARBA00010617"/>
    </source>
</evidence>
<gene>
    <name evidence="12" type="ORF">CASFOL_037995</name>
</gene>
<dbReference type="PANTHER" id="PTHR24286:SF209">
    <property type="entry name" value="BETA-AMYRIN 28-OXIDASE-LIKE"/>
    <property type="match status" value="1"/>
</dbReference>
<evidence type="ECO:0000256" key="5">
    <source>
        <dbReference type="ARBA" id="ARBA00022723"/>
    </source>
</evidence>
<keyword evidence="11" id="KW-0503">Monooxygenase</keyword>
<evidence type="ECO:0000256" key="7">
    <source>
        <dbReference type="ARBA" id="ARBA00023002"/>
    </source>
</evidence>
<dbReference type="CDD" id="cd11043">
    <property type="entry name" value="CYP90-like"/>
    <property type="match status" value="1"/>
</dbReference>
<protein>
    <recommendedName>
        <fullName evidence="14">Cytochrome P450</fullName>
    </recommendedName>
</protein>
<dbReference type="Pfam" id="PF00067">
    <property type="entry name" value="p450"/>
    <property type="match status" value="1"/>
</dbReference>
<dbReference type="GO" id="GO:0016712">
    <property type="term" value="F:oxidoreductase activity, acting on paired donors, with incorporation or reduction of molecular oxygen, reduced flavin or flavoprotein as one donor, and incorporation of one atom of oxygen"/>
    <property type="evidence" value="ECO:0007669"/>
    <property type="project" value="UniProtKB-ARBA"/>
</dbReference>
<dbReference type="FunFam" id="1.10.630.10:FF:000022">
    <property type="entry name" value="Taxadiene 5-alpha hydroxylase"/>
    <property type="match status" value="1"/>
</dbReference>
<reference evidence="13" key="1">
    <citation type="journal article" date="2024" name="IScience">
        <title>Strigolactones Initiate the Formation of Haustorium-like Structures in Castilleja.</title>
        <authorList>
            <person name="Buerger M."/>
            <person name="Peterson D."/>
            <person name="Chory J."/>
        </authorList>
    </citation>
    <scope>NUCLEOTIDE SEQUENCE [LARGE SCALE GENOMIC DNA]</scope>
</reference>
<dbReference type="PROSITE" id="PS00086">
    <property type="entry name" value="CYTOCHROME_P450"/>
    <property type="match status" value="1"/>
</dbReference>
<evidence type="ECO:0008006" key="14">
    <source>
        <dbReference type="Google" id="ProtNLM"/>
    </source>
</evidence>
<dbReference type="InterPro" id="IPR017972">
    <property type="entry name" value="Cyt_P450_CS"/>
</dbReference>
<dbReference type="EMBL" id="JAVIJP010000081">
    <property type="protein sequence ID" value="KAL3617674.1"/>
    <property type="molecule type" value="Genomic_DNA"/>
</dbReference>
<evidence type="ECO:0000256" key="10">
    <source>
        <dbReference type="PIRSR" id="PIRSR602401-1"/>
    </source>
</evidence>
<keyword evidence="4" id="KW-0812">Transmembrane</keyword>
<keyword evidence="7 11" id="KW-0560">Oxidoreductase</keyword>
<evidence type="ECO:0000256" key="8">
    <source>
        <dbReference type="ARBA" id="ARBA00023004"/>
    </source>
</evidence>
<keyword evidence="5 10" id="KW-0479">Metal-binding</keyword>
<keyword evidence="6" id="KW-1133">Transmembrane helix</keyword>
<feature type="binding site" description="axial binding residue" evidence="10">
    <location>
        <position position="426"/>
    </location>
    <ligand>
        <name>heme</name>
        <dbReference type="ChEBI" id="CHEBI:30413"/>
    </ligand>
    <ligandPart>
        <name>Fe</name>
        <dbReference type="ChEBI" id="CHEBI:18248"/>
    </ligandPart>
</feature>
<keyword evidence="8 10" id="KW-0408">Iron</keyword>
<comment type="cofactor">
    <cofactor evidence="1 10">
        <name>heme</name>
        <dbReference type="ChEBI" id="CHEBI:30413"/>
    </cofactor>
</comment>
<evidence type="ECO:0000256" key="2">
    <source>
        <dbReference type="ARBA" id="ARBA00004167"/>
    </source>
</evidence>
<comment type="similarity">
    <text evidence="3 11">Belongs to the cytochrome P450 family.</text>
</comment>
<evidence type="ECO:0000313" key="12">
    <source>
        <dbReference type="EMBL" id="KAL3617674.1"/>
    </source>
</evidence>
<dbReference type="PRINTS" id="PR00385">
    <property type="entry name" value="P450"/>
</dbReference>
<evidence type="ECO:0000256" key="6">
    <source>
        <dbReference type="ARBA" id="ARBA00022989"/>
    </source>
</evidence>
<name>A0ABD3BKD0_9LAMI</name>
<comment type="subcellular location">
    <subcellularLocation>
        <location evidence="2">Membrane</location>
        <topology evidence="2">Single-pass membrane protein</topology>
    </subcellularLocation>
</comment>
<dbReference type="SUPFAM" id="SSF48264">
    <property type="entry name" value="Cytochrome P450"/>
    <property type="match status" value="1"/>
</dbReference>
<dbReference type="InterPro" id="IPR036396">
    <property type="entry name" value="Cyt_P450_sf"/>
</dbReference>
<evidence type="ECO:0000256" key="11">
    <source>
        <dbReference type="RuleBase" id="RU000461"/>
    </source>
</evidence>
<accession>A0ABD3BKD0</accession>
<dbReference type="PANTHER" id="PTHR24286">
    <property type="entry name" value="CYTOCHROME P450 26"/>
    <property type="match status" value="1"/>
</dbReference>
<keyword evidence="10 11" id="KW-0349">Heme</keyword>
<dbReference type="InterPro" id="IPR002401">
    <property type="entry name" value="Cyt_P450_E_grp-I"/>
</dbReference>
<dbReference type="AlphaFoldDB" id="A0ABD3BKD0"/>
<evidence type="ECO:0000256" key="4">
    <source>
        <dbReference type="ARBA" id="ARBA00022692"/>
    </source>
</evidence>
<keyword evidence="9" id="KW-0472">Membrane</keyword>
<organism evidence="12 13">
    <name type="scientific">Castilleja foliolosa</name>
    <dbReference type="NCBI Taxonomy" id="1961234"/>
    <lineage>
        <taxon>Eukaryota</taxon>
        <taxon>Viridiplantae</taxon>
        <taxon>Streptophyta</taxon>
        <taxon>Embryophyta</taxon>
        <taxon>Tracheophyta</taxon>
        <taxon>Spermatophyta</taxon>
        <taxon>Magnoliopsida</taxon>
        <taxon>eudicotyledons</taxon>
        <taxon>Gunneridae</taxon>
        <taxon>Pentapetalae</taxon>
        <taxon>asterids</taxon>
        <taxon>lamiids</taxon>
        <taxon>Lamiales</taxon>
        <taxon>Orobanchaceae</taxon>
        <taxon>Pedicularideae</taxon>
        <taxon>Castillejinae</taxon>
        <taxon>Castilleja</taxon>
    </lineage>
</organism>